<sequence length="108" mass="12379">MQTQEDHSNLIPALNVDSLKVDLVVIQNTCSDIEDSNSETVQIQANSQDSRDHNTSENRHYYLHAGVNVKKYVVWMRRTSFQMTEIEYIRTDSTVQDDREAGSGNDCK</sequence>
<dbReference type="Proteomes" id="UP001151760">
    <property type="component" value="Unassembled WGS sequence"/>
</dbReference>
<comment type="caution">
    <text evidence="2">The sequence shown here is derived from an EMBL/GenBank/DDBJ whole genome shotgun (WGS) entry which is preliminary data.</text>
</comment>
<reference evidence="2" key="1">
    <citation type="journal article" date="2022" name="Int. J. Mol. Sci.">
        <title>Draft Genome of Tanacetum Coccineum: Genomic Comparison of Closely Related Tanacetum-Family Plants.</title>
        <authorList>
            <person name="Yamashiro T."/>
            <person name="Shiraishi A."/>
            <person name="Nakayama K."/>
            <person name="Satake H."/>
        </authorList>
    </citation>
    <scope>NUCLEOTIDE SEQUENCE</scope>
</reference>
<organism evidence="2 3">
    <name type="scientific">Tanacetum coccineum</name>
    <dbReference type="NCBI Taxonomy" id="301880"/>
    <lineage>
        <taxon>Eukaryota</taxon>
        <taxon>Viridiplantae</taxon>
        <taxon>Streptophyta</taxon>
        <taxon>Embryophyta</taxon>
        <taxon>Tracheophyta</taxon>
        <taxon>Spermatophyta</taxon>
        <taxon>Magnoliopsida</taxon>
        <taxon>eudicotyledons</taxon>
        <taxon>Gunneridae</taxon>
        <taxon>Pentapetalae</taxon>
        <taxon>asterids</taxon>
        <taxon>campanulids</taxon>
        <taxon>Asterales</taxon>
        <taxon>Asteraceae</taxon>
        <taxon>Asteroideae</taxon>
        <taxon>Anthemideae</taxon>
        <taxon>Anthemidinae</taxon>
        <taxon>Tanacetum</taxon>
    </lineage>
</organism>
<evidence type="ECO:0000256" key="1">
    <source>
        <dbReference type="SAM" id="MobiDB-lite"/>
    </source>
</evidence>
<feature type="compositionally biased region" description="Polar residues" evidence="1">
    <location>
        <begin position="38"/>
        <end position="48"/>
    </location>
</feature>
<keyword evidence="3" id="KW-1185">Reference proteome</keyword>
<evidence type="ECO:0000313" key="2">
    <source>
        <dbReference type="EMBL" id="GJS60720.1"/>
    </source>
</evidence>
<gene>
    <name evidence="2" type="ORF">Tco_0655504</name>
</gene>
<reference evidence="2" key="2">
    <citation type="submission" date="2022-01" db="EMBL/GenBank/DDBJ databases">
        <authorList>
            <person name="Yamashiro T."/>
            <person name="Shiraishi A."/>
            <person name="Satake H."/>
            <person name="Nakayama K."/>
        </authorList>
    </citation>
    <scope>NUCLEOTIDE SEQUENCE</scope>
</reference>
<evidence type="ECO:0000313" key="3">
    <source>
        <dbReference type="Proteomes" id="UP001151760"/>
    </source>
</evidence>
<dbReference type="EMBL" id="BQNB010009240">
    <property type="protein sequence ID" value="GJS60720.1"/>
    <property type="molecule type" value="Genomic_DNA"/>
</dbReference>
<protein>
    <submittedName>
        <fullName evidence="2">Uncharacterized protein</fullName>
    </submittedName>
</protein>
<feature type="region of interest" description="Disordered" evidence="1">
    <location>
        <begin position="37"/>
        <end position="56"/>
    </location>
</feature>
<name>A0ABQ4X669_9ASTR</name>
<proteinExistence type="predicted"/>
<accession>A0ABQ4X669</accession>